<keyword evidence="3" id="KW-0723">Serine/threonine-protein kinase</keyword>
<comment type="catalytic activity">
    <reaction evidence="10">
        <text>L-seryl-[protein] + ATP = O-phospho-L-seryl-[protein] + ADP + H(+)</text>
        <dbReference type="Rhea" id="RHEA:17989"/>
        <dbReference type="Rhea" id="RHEA-COMP:9863"/>
        <dbReference type="Rhea" id="RHEA-COMP:11604"/>
        <dbReference type="ChEBI" id="CHEBI:15378"/>
        <dbReference type="ChEBI" id="CHEBI:29999"/>
        <dbReference type="ChEBI" id="CHEBI:30616"/>
        <dbReference type="ChEBI" id="CHEBI:83421"/>
        <dbReference type="ChEBI" id="CHEBI:456216"/>
        <dbReference type="EC" id="2.7.11.1"/>
    </reaction>
</comment>
<keyword evidence="7" id="KW-0418">Kinase</keyword>
<evidence type="ECO:0000256" key="3">
    <source>
        <dbReference type="ARBA" id="ARBA00022527"/>
    </source>
</evidence>
<dbReference type="Proteomes" id="UP000663889">
    <property type="component" value="Unassembled WGS sequence"/>
</dbReference>
<dbReference type="Gene3D" id="1.10.510.10">
    <property type="entry name" value="Transferase(Phosphotransferase) domain 1"/>
    <property type="match status" value="1"/>
</dbReference>
<dbReference type="AlphaFoldDB" id="A0A815DXX1"/>
<dbReference type="PROSITE" id="PS51468">
    <property type="entry name" value="VIT"/>
    <property type="match status" value="1"/>
</dbReference>
<evidence type="ECO:0000259" key="14">
    <source>
        <dbReference type="PROSITE" id="PS50011"/>
    </source>
</evidence>
<evidence type="ECO:0000256" key="2">
    <source>
        <dbReference type="ARBA" id="ARBA00012513"/>
    </source>
</evidence>
<evidence type="ECO:0000313" key="18">
    <source>
        <dbReference type="Proteomes" id="UP000663889"/>
    </source>
</evidence>
<evidence type="ECO:0000313" key="17">
    <source>
        <dbReference type="EMBL" id="CAF1303726.1"/>
    </source>
</evidence>
<dbReference type="InterPro" id="IPR002035">
    <property type="entry name" value="VWF_A"/>
</dbReference>
<feature type="domain" description="Protein kinase" evidence="14">
    <location>
        <begin position="682"/>
        <end position="945"/>
    </location>
</feature>
<keyword evidence="13" id="KW-0812">Transmembrane</keyword>
<dbReference type="SMART" id="SM00609">
    <property type="entry name" value="VIT"/>
    <property type="match status" value="1"/>
</dbReference>
<dbReference type="InterPro" id="IPR000719">
    <property type="entry name" value="Prot_kinase_dom"/>
</dbReference>
<dbReference type="InterPro" id="IPR017441">
    <property type="entry name" value="Protein_kinase_ATP_BS"/>
</dbReference>
<reference evidence="17" key="1">
    <citation type="submission" date="2021-02" db="EMBL/GenBank/DDBJ databases">
        <authorList>
            <person name="Nowell W R."/>
        </authorList>
    </citation>
    <scope>NUCLEOTIDE SEQUENCE</scope>
</reference>
<feature type="compositionally biased region" description="Basic residues" evidence="12">
    <location>
        <begin position="998"/>
        <end position="1007"/>
    </location>
</feature>
<dbReference type="InterPro" id="IPR011009">
    <property type="entry name" value="Kinase-like_dom_sf"/>
</dbReference>
<dbReference type="GO" id="GO:0004674">
    <property type="term" value="F:protein serine/threonine kinase activity"/>
    <property type="evidence" value="ECO:0007669"/>
    <property type="project" value="UniProtKB-KW"/>
</dbReference>
<evidence type="ECO:0000256" key="4">
    <source>
        <dbReference type="ARBA" id="ARBA00022553"/>
    </source>
</evidence>
<evidence type="ECO:0000259" key="16">
    <source>
        <dbReference type="PROSITE" id="PS51468"/>
    </source>
</evidence>
<evidence type="ECO:0000256" key="11">
    <source>
        <dbReference type="PROSITE-ProRule" id="PRU10141"/>
    </source>
</evidence>
<dbReference type="Gene3D" id="3.30.200.20">
    <property type="entry name" value="Phosphorylase Kinase, domain 1"/>
    <property type="match status" value="1"/>
</dbReference>
<comment type="caution">
    <text evidence="17">The sequence shown here is derived from an EMBL/GenBank/DDBJ whole genome shotgun (WGS) entry which is preliminary data.</text>
</comment>
<dbReference type="Gene3D" id="3.40.50.410">
    <property type="entry name" value="von Willebrand factor, type A domain"/>
    <property type="match status" value="1"/>
</dbReference>
<evidence type="ECO:0000256" key="7">
    <source>
        <dbReference type="ARBA" id="ARBA00022777"/>
    </source>
</evidence>
<organism evidence="17 18">
    <name type="scientific">Rotaria sordida</name>
    <dbReference type="NCBI Taxonomy" id="392033"/>
    <lineage>
        <taxon>Eukaryota</taxon>
        <taxon>Metazoa</taxon>
        <taxon>Spiralia</taxon>
        <taxon>Gnathifera</taxon>
        <taxon>Rotifera</taxon>
        <taxon>Eurotatoria</taxon>
        <taxon>Bdelloidea</taxon>
        <taxon>Philodinida</taxon>
        <taxon>Philodinidae</taxon>
        <taxon>Rotaria</taxon>
    </lineage>
</organism>
<dbReference type="FunFam" id="3.30.200.20:FF:000156">
    <property type="entry name" value="MAP kinase-activated protein kinase 3"/>
    <property type="match status" value="1"/>
</dbReference>
<keyword evidence="5" id="KW-0808">Transferase</keyword>
<keyword evidence="8 11" id="KW-0067">ATP-binding</keyword>
<dbReference type="SMART" id="SM00220">
    <property type="entry name" value="S_TKc"/>
    <property type="match status" value="1"/>
</dbReference>
<evidence type="ECO:0000256" key="13">
    <source>
        <dbReference type="SAM" id="Phobius"/>
    </source>
</evidence>
<protein>
    <recommendedName>
        <fullName evidence="2">non-specific serine/threonine protein kinase</fullName>
        <ecNumber evidence="2">2.7.11.1</ecNumber>
    </recommendedName>
</protein>
<evidence type="ECO:0000256" key="1">
    <source>
        <dbReference type="ARBA" id="ARBA00006692"/>
    </source>
</evidence>
<dbReference type="InterPro" id="IPR013694">
    <property type="entry name" value="VIT"/>
</dbReference>
<dbReference type="PROSITE" id="PS00107">
    <property type="entry name" value="PROTEIN_KINASE_ATP"/>
    <property type="match status" value="1"/>
</dbReference>
<comment type="similarity">
    <text evidence="1">Belongs to the protein kinase superfamily. CAMK Ser/Thr protein kinase family.</text>
</comment>
<evidence type="ECO:0000256" key="10">
    <source>
        <dbReference type="ARBA" id="ARBA00048679"/>
    </source>
</evidence>
<comment type="catalytic activity">
    <reaction evidence="9">
        <text>L-threonyl-[protein] + ATP = O-phospho-L-threonyl-[protein] + ADP + H(+)</text>
        <dbReference type="Rhea" id="RHEA:46608"/>
        <dbReference type="Rhea" id="RHEA-COMP:11060"/>
        <dbReference type="Rhea" id="RHEA-COMP:11605"/>
        <dbReference type="ChEBI" id="CHEBI:15378"/>
        <dbReference type="ChEBI" id="CHEBI:30013"/>
        <dbReference type="ChEBI" id="CHEBI:30616"/>
        <dbReference type="ChEBI" id="CHEBI:61977"/>
        <dbReference type="ChEBI" id="CHEBI:456216"/>
        <dbReference type="EC" id="2.7.11.1"/>
    </reaction>
</comment>
<evidence type="ECO:0000259" key="15">
    <source>
        <dbReference type="PROSITE" id="PS50234"/>
    </source>
</evidence>
<keyword evidence="4" id="KW-0597">Phosphoprotein</keyword>
<evidence type="ECO:0000256" key="5">
    <source>
        <dbReference type="ARBA" id="ARBA00022679"/>
    </source>
</evidence>
<dbReference type="PANTHER" id="PTHR45737:SF6">
    <property type="entry name" value="VON WILLEBRAND FACTOR A DOMAIN-CONTAINING PROTEIN 5A"/>
    <property type="match status" value="1"/>
</dbReference>
<dbReference type="PANTHER" id="PTHR45737">
    <property type="entry name" value="VON WILLEBRAND FACTOR A DOMAIN-CONTAINING PROTEIN 5A"/>
    <property type="match status" value="1"/>
</dbReference>
<evidence type="ECO:0000256" key="8">
    <source>
        <dbReference type="ARBA" id="ARBA00022840"/>
    </source>
</evidence>
<name>A0A815DXX1_9BILA</name>
<dbReference type="PROSITE" id="PS50011">
    <property type="entry name" value="PROTEIN_KINASE_DOM"/>
    <property type="match status" value="1"/>
</dbReference>
<dbReference type="InterPro" id="IPR008271">
    <property type="entry name" value="Ser/Thr_kinase_AS"/>
</dbReference>
<dbReference type="Pfam" id="PF00069">
    <property type="entry name" value="Pkinase"/>
    <property type="match status" value="1"/>
</dbReference>
<dbReference type="Pfam" id="PF08487">
    <property type="entry name" value="VIT"/>
    <property type="match status" value="1"/>
</dbReference>
<feature type="domain" description="VWFA" evidence="15">
    <location>
        <begin position="311"/>
        <end position="485"/>
    </location>
</feature>
<feature type="binding site" evidence="11">
    <location>
        <position position="711"/>
    </location>
    <ligand>
        <name>ATP</name>
        <dbReference type="ChEBI" id="CHEBI:30616"/>
    </ligand>
</feature>
<feature type="region of interest" description="Disordered" evidence="12">
    <location>
        <begin position="998"/>
        <end position="1017"/>
    </location>
</feature>
<feature type="domain" description="VIT" evidence="16">
    <location>
        <begin position="38"/>
        <end position="168"/>
    </location>
</feature>
<proteinExistence type="inferred from homology"/>
<sequence length="1017" mass="115697">MIQITKHCKNWQYLLFILHIYLFFFVQIHGQRLEIKRNIDDINSDQFQSLYVPLKKVYIETTIHSFAADVTIIQVFRNDENKPIEAIYCFPIEEQAAIYSFVARINDREIIAQLKEKKVAQKEYAQALRENHGAYLLEQDEKSQDNFIINVGALPPSTECTITISYVTELDLIDGFIIRFVIPTTIAPRYDSKQGGISSPASTNSKYVQKSPYTIKFYCLIKKIVGETGQLIRKVSSSSHPIKIDFDQQDAYVVTFDQENTQLDRDILINIELAEKQVNTILTIESNAVMATFIPSEEDCRQARNNEETNEFIFIVDCSGSMTSDHKIGLTREAVMLFLKSLPDNSQFNIIRFGSDFTALFSEITVVYNQANIRQAQQMVSHMQANLGGTELLAPLQWLKKHPPVKGRSRQIFLLTDGEISDVSAVLDLCRSMASSTRIFSFGLGMSPSRALVKGLARATNGRFVFIPPNSRVDVYVKEQLHRALQPSITNVQVIWNFGEIDVHTAPTQLPPVYANDRLIIYGLMDNISTLPSDVNLSVELYTKEDHHRLGEARIERISSIDNKGSIARLAAKALILELQHAKKAPTGSLQSRFQDEIDLKENTTEMEETTKKRIIELSLNYSILTPYTAFVGIEKRINQSNIDMVLREVPIQVSADDQHLILSYTSFPFATNRNNITDDYEISPEALGVGINGKVLKCKHRRTGQKCALKIIKDSIKARQEVILHKKACESCQYIVQVLDVYENKFRSQRCILIVMECMEGGELFNRIQQRNDNPYTERDAARYILMIVQAVNHLHKMDIAHRDLKPENLLLTNQSNDAILKLGDFGFAKEGHNEPLPLTSPLFTPYYVAPEILYHNRYDKACDIWSMGVIMYILLCGYPPFFSEGGHTISSRMKNKIKTGDYQFPDAEWRNISSEAKSTIQRMLTVDPVQRITIDGILTSSWLTELTSDRAINMNALQDVETRQQLEAAVASATDDQRRIDDDLDIEISGPEASRIAKRAAKRKQQMAVDNEEHQ</sequence>
<dbReference type="InterPro" id="IPR036465">
    <property type="entry name" value="vWFA_dom_sf"/>
</dbReference>
<dbReference type="GO" id="GO:0005524">
    <property type="term" value="F:ATP binding"/>
    <property type="evidence" value="ECO:0007669"/>
    <property type="project" value="UniProtKB-UniRule"/>
</dbReference>
<dbReference type="SUPFAM" id="SSF53300">
    <property type="entry name" value="vWA-like"/>
    <property type="match status" value="1"/>
</dbReference>
<dbReference type="PROSITE" id="PS00108">
    <property type="entry name" value="PROTEIN_KINASE_ST"/>
    <property type="match status" value="1"/>
</dbReference>
<accession>A0A815DXX1</accession>
<evidence type="ECO:0000256" key="12">
    <source>
        <dbReference type="SAM" id="MobiDB-lite"/>
    </source>
</evidence>
<evidence type="ECO:0000256" key="6">
    <source>
        <dbReference type="ARBA" id="ARBA00022741"/>
    </source>
</evidence>
<evidence type="ECO:0000256" key="9">
    <source>
        <dbReference type="ARBA" id="ARBA00047899"/>
    </source>
</evidence>
<dbReference type="Pfam" id="PF13768">
    <property type="entry name" value="VWA_3"/>
    <property type="match status" value="1"/>
</dbReference>
<dbReference type="SUPFAM" id="SSF56112">
    <property type="entry name" value="Protein kinase-like (PK-like)"/>
    <property type="match status" value="1"/>
</dbReference>
<keyword evidence="13" id="KW-0472">Membrane</keyword>
<keyword evidence="6 11" id="KW-0547">Nucleotide-binding</keyword>
<gene>
    <name evidence="17" type="ORF">SEV965_LOCUS26428</name>
</gene>
<dbReference type="EC" id="2.7.11.1" evidence="2"/>
<dbReference type="SMART" id="SM00327">
    <property type="entry name" value="VWA"/>
    <property type="match status" value="1"/>
</dbReference>
<feature type="transmembrane region" description="Helical" evidence="13">
    <location>
        <begin position="12"/>
        <end position="30"/>
    </location>
</feature>
<keyword evidence="13" id="KW-1133">Transmembrane helix</keyword>
<dbReference type="EMBL" id="CAJNOU010002244">
    <property type="protein sequence ID" value="CAF1303726.1"/>
    <property type="molecule type" value="Genomic_DNA"/>
</dbReference>
<dbReference type="PROSITE" id="PS50234">
    <property type="entry name" value="VWFA"/>
    <property type="match status" value="1"/>
</dbReference>